<accession>A0ABQ4Y9K7</accession>
<keyword evidence="2" id="KW-1185">Reference proteome</keyword>
<evidence type="ECO:0000313" key="1">
    <source>
        <dbReference type="EMBL" id="GJS74016.1"/>
    </source>
</evidence>
<organism evidence="1 2">
    <name type="scientific">Tanacetum coccineum</name>
    <dbReference type="NCBI Taxonomy" id="301880"/>
    <lineage>
        <taxon>Eukaryota</taxon>
        <taxon>Viridiplantae</taxon>
        <taxon>Streptophyta</taxon>
        <taxon>Embryophyta</taxon>
        <taxon>Tracheophyta</taxon>
        <taxon>Spermatophyta</taxon>
        <taxon>Magnoliopsida</taxon>
        <taxon>eudicotyledons</taxon>
        <taxon>Gunneridae</taxon>
        <taxon>Pentapetalae</taxon>
        <taxon>asterids</taxon>
        <taxon>campanulids</taxon>
        <taxon>Asterales</taxon>
        <taxon>Asteraceae</taxon>
        <taxon>Asteroideae</taxon>
        <taxon>Anthemideae</taxon>
        <taxon>Anthemidinae</taxon>
        <taxon>Tanacetum</taxon>
    </lineage>
</organism>
<name>A0ABQ4Y9K7_9ASTR</name>
<reference evidence="1" key="2">
    <citation type="submission" date="2022-01" db="EMBL/GenBank/DDBJ databases">
        <authorList>
            <person name="Yamashiro T."/>
            <person name="Shiraishi A."/>
            <person name="Satake H."/>
            <person name="Nakayama K."/>
        </authorList>
    </citation>
    <scope>NUCLEOTIDE SEQUENCE</scope>
</reference>
<gene>
    <name evidence="1" type="ORF">Tco_0706857</name>
</gene>
<protein>
    <recommendedName>
        <fullName evidence="3">FLYWCH-type domain-containing protein</fullName>
    </recommendedName>
</protein>
<dbReference type="Proteomes" id="UP001151760">
    <property type="component" value="Unassembled WGS sequence"/>
</dbReference>
<evidence type="ECO:0000313" key="2">
    <source>
        <dbReference type="Proteomes" id="UP001151760"/>
    </source>
</evidence>
<dbReference type="EMBL" id="BQNB010010199">
    <property type="protein sequence ID" value="GJS74016.1"/>
    <property type="molecule type" value="Genomic_DNA"/>
</dbReference>
<proteinExistence type="predicted"/>
<reference evidence="1" key="1">
    <citation type="journal article" date="2022" name="Int. J. Mol. Sci.">
        <title>Draft Genome of Tanacetum Coccineum: Genomic Comparison of Closely Related Tanacetum-Family Plants.</title>
        <authorList>
            <person name="Yamashiro T."/>
            <person name="Shiraishi A."/>
            <person name="Nakayama K."/>
            <person name="Satake H."/>
        </authorList>
    </citation>
    <scope>NUCLEOTIDE SEQUENCE</scope>
</reference>
<sequence>MDGTELTQHEKETKLADEFDRFASENEESIHTYYPKSAKLMNDIIINKTEMKPIQINTKNYVRNTRNVAIAGNYTGNTGRNAENIGNSRNLTGNVMNVRVAGTQEIKTVGDYAGENVVKVIKCYNYKGTKDYVRQCTHKKQCDFMVKLTPAGSDTKNDVGPSYDTDALSEVPNYNTHNDDMFNPFAPERQHSEQPIRINDAYVEETNDSNIGYSIYKH</sequence>
<evidence type="ECO:0008006" key="3">
    <source>
        <dbReference type="Google" id="ProtNLM"/>
    </source>
</evidence>
<comment type="caution">
    <text evidence="1">The sequence shown here is derived from an EMBL/GenBank/DDBJ whole genome shotgun (WGS) entry which is preliminary data.</text>
</comment>